<dbReference type="Pfam" id="PF00505">
    <property type="entry name" value="HMG_box"/>
    <property type="match status" value="1"/>
</dbReference>
<comment type="caution">
    <text evidence="5">The sequence shown here is derived from an EMBL/GenBank/DDBJ whole genome shotgun (WGS) entry which is preliminary data.</text>
</comment>
<dbReference type="EMBL" id="CAJFCW020000002">
    <property type="protein sequence ID" value="CAG9095250.1"/>
    <property type="molecule type" value="Genomic_DNA"/>
</dbReference>
<dbReference type="InterPro" id="IPR009071">
    <property type="entry name" value="HMG_box_dom"/>
</dbReference>
<feature type="compositionally biased region" description="Polar residues" evidence="3">
    <location>
        <begin position="1"/>
        <end position="14"/>
    </location>
</feature>
<dbReference type="GO" id="GO:0016922">
    <property type="term" value="F:nuclear receptor binding"/>
    <property type="evidence" value="ECO:0007669"/>
    <property type="project" value="TreeGrafter"/>
</dbReference>
<dbReference type="Gene3D" id="1.10.30.10">
    <property type="entry name" value="High mobility group box domain"/>
    <property type="match status" value="1"/>
</dbReference>
<dbReference type="GO" id="GO:0031492">
    <property type="term" value="F:nucleosomal DNA binding"/>
    <property type="evidence" value="ECO:0007669"/>
    <property type="project" value="TreeGrafter"/>
</dbReference>
<feature type="domain" description="HMG box" evidence="4">
    <location>
        <begin position="27"/>
        <end position="95"/>
    </location>
</feature>
<dbReference type="Proteomes" id="UP000614601">
    <property type="component" value="Unassembled WGS sequence"/>
</dbReference>
<evidence type="ECO:0000256" key="2">
    <source>
        <dbReference type="SAM" id="Coils"/>
    </source>
</evidence>
<protein>
    <recommendedName>
        <fullName evidence="4">HMG box domain-containing protein</fullName>
    </recommendedName>
</protein>
<evidence type="ECO:0000256" key="1">
    <source>
        <dbReference type="PROSITE-ProRule" id="PRU00267"/>
    </source>
</evidence>
<evidence type="ECO:0000256" key="3">
    <source>
        <dbReference type="SAM" id="MobiDB-lite"/>
    </source>
</evidence>
<proteinExistence type="predicted"/>
<dbReference type="InterPro" id="IPR036910">
    <property type="entry name" value="HMG_box_dom_sf"/>
</dbReference>
<dbReference type="OrthoDB" id="30931at2759"/>
<keyword evidence="1" id="KW-0539">Nucleus</keyword>
<accession>A0A811K9M9</accession>
<dbReference type="SUPFAM" id="SSF47095">
    <property type="entry name" value="HMG-box"/>
    <property type="match status" value="1"/>
</dbReference>
<dbReference type="EMBL" id="CAJFDH010000002">
    <property type="protein sequence ID" value="CAD5212193.1"/>
    <property type="molecule type" value="Genomic_DNA"/>
</dbReference>
<feature type="coiled-coil region" evidence="2">
    <location>
        <begin position="170"/>
        <end position="222"/>
    </location>
</feature>
<dbReference type="GO" id="GO:0016514">
    <property type="term" value="C:SWI/SNF complex"/>
    <property type="evidence" value="ECO:0007669"/>
    <property type="project" value="TreeGrafter"/>
</dbReference>
<feature type="compositionally biased region" description="Basic and acidic residues" evidence="3">
    <location>
        <begin position="15"/>
        <end position="28"/>
    </location>
</feature>
<dbReference type="CDD" id="cd21983">
    <property type="entry name" value="HMG-box_SMARCE1"/>
    <property type="match status" value="1"/>
</dbReference>
<feature type="region of interest" description="Disordered" evidence="3">
    <location>
        <begin position="248"/>
        <end position="306"/>
    </location>
</feature>
<evidence type="ECO:0000259" key="4">
    <source>
        <dbReference type="PROSITE" id="PS50118"/>
    </source>
</evidence>
<keyword evidence="2" id="KW-0175">Coiled coil</keyword>
<evidence type="ECO:0000313" key="6">
    <source>
        <dbReference type="Proteomes" id="UP000614601"/>
    </source>
</evidence>
<dbReference type="PANTHER" id="PTHR46232">
    <property type="entry name" value="SMARCE1 REGULATOR OF CHROMATIN"/>
    <property type="match status" value="1"/>
</dbReference>
<gene>
    <name evidence="5" type="ORF">BOKJ2_LOCUS4080</name>
</gene>
<dbReference type="GO" id="GO:0045892">
    <property type="term" value="P:negative regulation of DNA-templated transcription"/>
    <property type="evidence" value="ECO:0007669"/>
    <property type="project" value="TreeGrafter"/>
</dbReference>
<dbReference type="AlphaFoldDB" id="A0A811K9M9"/>
<keyword evidence="6" id="KW-1185">Reference proteome</keyword>
<dbReference type="PROSITE" id="PS50118">
    <property type="entry name" value="HMG_BOX_2"/>
    <property type="match status" value="1"/>
</dbReference>
<name>A0A811K9M9_9BILA</name>
<reference evidence="5" key="1">
    <citation type="submission" date="2020-09" db="EMBL/GenBank/DDBJ databases">
        <authorList>
            <person name="Kikuchi T."/>
        </authorList>
    </citation>
    <scope>NUCLEOTIDE SEQUENCE</scope>
    <source>
        <strain evidence="5">SH1</strain>
    </source>
</reference>
<feature type="compositionally biased region" description="Acidic residues" evidence="3">
    <location>
        <begin position="278"/>
        <end position="289"/>
    </location>
</feature>
<feature type="compositionally biased region" description="Polar residues" evidence="3">
    <location>
        <begin position="297"/>
        <end position="306"/>
    </location>
</feature>
<feature type="DNA-binding region" description="HMG box" evidence="1">
    <location>
        <begin position="27"/>
        <end position="95"/>
    </location>
</feature>
<feature type="region of interest" description="Disordered" evidence="3">
    <location>
        <begin position="1"/>
        <end position="31"/>
    </location>
</feature>
<feature type="compositionally biased region" description="Basic and acidic residues" evidence="3">
    <location>
        <begin position="248"/>
        <end position="277"/>
    </location>
</feature>
<dbReference type="PANTHER" id="PTHR46232:SF1">
    <property type="entry name" value="SWI_SNF-RELATED MATRIX-ASSOCIATED ACTIN-DEPENDENT REGULATOR OF CHROMATIN SUBFAMILY E MEMBER 1"/>
    <property type="match status" value="1"/>
</dbReference>
<sequence>MHRTSRQQNPVSSRSTRDMHSRPIKPPERPLVPYMRFSRKMWSKVKAENPEVQLLDIGKIIGQMWREAPDSEKAQFQQEYEMDKIEYERQLKSYQQAMTNQHVAASRSRVAGFTNNSAAAIQPVDDEDPFEMTRKRVAGIRYDRDNRLMSEVFSSAALPDTRTLVAQSRIDQLKRQAGSLSAHQNKLNDELAKLEEAFQSRKKSLEEHSQKFNEEMKKIKNDKPEFNEQKYREYVGLWTEYYLEEFKKQKTEGSEETEKMEVDEEKAKEEEEKKTEEPKEEECEQNSEDSQEKSGDENSQNSESQP</sequence>
<keyword evidence="1" id="KW-0238">DNA-binding</keyword>
<organism evidence="5 6">
    <name type="scientific">Bursaphelenchus okinawaensis</name>
    <dbReference type="NCBI Taxonomy" id="465554"/>
    <lineage>
        <taxon>Eukaryota</taxon>
        <taxon>Metazoa</taxon>
        <taxon>Ecdysozoa</taxon>
        <taxon>Nematoda</taxon>
        <taxon>Chromadorea</taxon>
        <taxon>Rhabditida</taxon>
        <taxon>Tylenchina</taxon>
        <taxon>Tylenchomorpha</taxon>
        <taxon>Aphelenchoidea</taxon>
        <taxon>Aphelenchoididae</taxon>
        <taxon>Bursaphelenchus</taxon>
    </lineage>
</organism>
<evidence type="ECO:0000313" key="5">
    <source>
        <dbReference type="EMBL" id="CAD5212193.1"/>
    </source>
</evidence>
<dbReference type="Proteomes" id="UP000783686">
    <property type="component" value="Unassembled WGS sequence"/>
</dbReference>
<dbReference type="SMART" id="SM00398">
    <property type="entry name" value="HMG"/>
    <property type="match status" value="1"/>
</dbReference>